<evidence type="ECO:0000256" key="1">
    <source>
        <dbReference type="SAM" id="Phobius"/>
    </source>
</evidence>
<dbReference type="PANTHER" id="PTHR36194:SF1">
    <property type="entry name" value="S-LAYER-LIKE PROTEIN"/>
    <property type="match status" value="1"/>
</dbReference>
<name>A0ABD4TGZ7_9EURY</name>
<keyword evidence="1" id="KW-0812">Transmembrane</keyword>
<gene>
    <name evidence="3" type="ORF">FTO68_02065</name>
</gene>
<dbReference type="EMBL" id="VOTZ01000003">
    <property type="protein sequence ID" value="MCQ1537776.1"/>
    <property type="molecule type" value="Genomic_DNA"/>
</dbReference>
<evidence type="ECO:0000313" key="4">
    <source>
        <dbReference type="Proteomes" id="UP001524383"/>
    </source>
</evidence>
<accession>A0ABD4TGZ7</accession>
<keyword evidence="1" id="KW-1133">Transmembrane helix</keyword>
<dbReference type="PANTHER" id="PTHR36194">
    <property type="entry name" value="S-LAYER-LIKE PROTEIN"/>
    <property type="match status" value="1"/>
</dbReference>
<organism evidence="3 4">
    <name type="scientific">Methanocalculus taiwanensis</name>
    <dbReference type="NCBI Taxonomy" id="106207"/>
    <lineage>
        <taxon>Archaea</taxon>
        <taxon>Methanobacteriati</taxon>
        <taxon>Methanobacteriota</taxon>
        <taxon>Stenosarchaea group</taxon>
        <taxon>Methanomicrobia</taxon>
        <taxon>Methanomicrobiales</taxon>
        <taxon>Methanocalculaceae</taxon>
        <taxon>Methanocalculus</taxon>
    </lineage>
</organism>
<feature type="transmembrane region" description="Helical" evidence="1">
    <location>
        <begin position="382"/>
        <end position="400"/>
    </location>
</feature>
<reference evidence="3 4" key="1">
    <citation type="submission" date="2019-08" db="EMBL/GenBank/DDBJ databases">
        <authorList>
            <person name="Chen S.-C."/>
            <person name="Lai M.-C."/>
            <person name="You Y.-T."/>
        </authorList>
    </citation>
    <scope>NUCLEOTIDE SEQUENCE [LARGE SCALE GENOMIC DNA]</scope>
    <source>
        <strain evidence="3 4">P2F9704a</strain>
    </source>
</reference>
<evidence type="ECO:0000259" key="2">
    <source>
        <dbReference type="Pfam" id="PF08308"/>
    </source>
</evidence>
<comment type="caution">
    <text evidence="3">The sequence shown here is derived from an EMBL/GenBank/DDBJ whole genome shotgun (WGS) entry which is preliminary data.</text>
</comment>
<protein>
    <submittedName>
        <fullName evidence="3">PEGA domain-containing protein</fullName>
    </submittedName>
</protein>
<dbReference type="RefSeq" id="WP_255331697.1">
    <property type="nucleotide sequence ID" value="NZ_VOTZ01000003.1"/>
</dbReference>
<sequence>MNKIIYLLLGLALLALPASAAVSFSTPSPVDLTLGDPITLTGTAEHTTVIYLFMTGPGLNPTGVSLNDRQALAETGNMVKAYVTPAGSWEYTWYTQGISGKSGLSAGTYTLYASDTPQHAGALKKCTGCAYDTITVLLSLPVVQSTPSTKMGDIDIRATSGLTILLDGVPMGATPSVLRGVSTGIRVIELKSGSYYSWSERVAVSEGATVIINANPRALPKTGSVSVTSSPSGYPIIINGANTGTSTPGTITGLTTGLQIVELRAPGYNNWKRSVTVYPGKTEMLVADLVSPGAPATTGATPLPPPTGSLRVISSPAGANVNVGDQFYGITPVTIPDLATGPHQVTISLAGYSPWSGMVSIASGETLDLSPTLSPLPQPTPAPFPLPALCGALFIIFIGMRRR</sequence>
<dbReference type="AlphaFoldDB" id="A0ABD4TGZ7"/>
<feature type="domain" description="PEGA" evidence="2">
    <location>
        <begin position="308"/>
        <end position="375"/>
    </location>
</feature>
<dbReference type="Pfam" id="PF08308">
    <property type="entry name" value="PEGA"/>
    <property type="match status" value="3"/>
</dbReference>
<feature type="domain" description="PEGA" evidence="2">
    <location>
        <begin position="160"/>
        <end position="214"/>
    </location>
</feature>
<keyword evidence="4" id="KW-1185">Reference proteome</keyword>
<dbReference type="Proteomes" id="UP001524383">
    <property type="component" value="Unassembled WGS sequence"/>
</dbReference>
<proteinExistence type="predicted"/>
<keyword evidence="1" id="KW-0472">Membrane</keyword>
<dbReference type="InterPro" id="IPR013229">
    <property type="entry name" value="PEGA"/>
</dbReference>
<feature type="domain" description="PEGA" evidence="2">
    <location>
        <begin position="223"/>
        <end position="283"/>
    </location>
</feature>
<evidence type="ECO:0000313" key="3">
    <source>
        <dbReference type="EMBL" id="MCQ1537776.1"/>
    </source>
</evidence>